<feature type="compositionally biased region" description="Low complexity" evidence="1">
    <location>
        <begin position="1"/>
        <end position="19"/>
    </location>
</feature>
<dbReference type="RefSeq" id="WP_375732760.1">
    <property type="nucleotide sequence ID" value="NZ_JBCGDC010000003.1"/>
</dbReference>
<name>A0ABV5CIL9_9ACTN</name>
<proteinExistence type="predicted"/>
<organism evidence="2 3">
    <name type="scientific">Polymorphospora lycopeni</name>
    <dbReference type="NCBI Taxonomy" id="3140240"/>
    <lineage>
        <taxon>Bacteria</taxon>
        <taxon>Bacillati</taxon>
        <taxon>Actinomycetota</taxon>
        <taxon>Actinomycetes</taxon>
        <taxon>Micromonosporales</taxon>
        <taxon>Micromonosporaceae</taxon>
        <taxon>Polymorphospora</taxon>
    </lineage>
</organism>
<dbReference type="Proteomes" id="UP001582793">
    <property type="component" value="Unassembled WGS sequence"/>
</dbReference>
<reference evidence="2 3" key="1">
    <citation type="submission" date="2024-04" db="EMBL/GenBank/DDBJ databases">
        <title>Polymorphospora sp. isolated from Baiyangdian Lake in Xiong'an New Area.</title>
        <authorList>
            <person name="Zhang X."/>
            <person name="Liu J."/>
        </authorList>
    </citation>
    <scope>NUCLEOTIDE SEQUENCE [LARGE SCALE GENOMIC DNA]</scope>
    <source>
        <strain evidence="2 3">2-325</strain>
    </source>
</reference>
<gene>
    <name evidence="2" type="ORF">AAFH96_01785</name>
</gene>
<comment type="caution">
    <text evidence="2">The sequence shown here is derived from an EMBL/GenBank/DDBJ whole genome shotgun (WGS) entry which is preliminary data.</text>
</comment>
<evidence type="ECO:0000256" key="1">
    <source>
        <dbReference type="SAM" id="MobiDB-lite"/>
    </source>
</evidence>
<protein>
    <submittedName>
        <fullName evidence="2">Uncharacterized protein</fullName>
    </submittedName>
</protein>
<dbReference type="EMBL" id="JBCGDC010000003">
    <property type="protein sequence ID" value="MFB6391836.1"/>
    <property type="molecule type" value="Genomic_DNA"/>
</dbReference>
<keyword evidence="3" id="KW-1185">Reference proteome</keyword>
<evidence type="ECO:0000313" key="2">
    <source>
        <dbReference type="EMBL" id="MFB6391836.1"/>
    </source>
</evidence>
<sequence length="95" mass="9912">MSRPTAVARRATPPVRATTSTWNVCADRPLASTATGPDGSSARRSSTAFDVMYVSMRATSTWVGIVALSAIVNSPTTGRTPVVNSYVVRGAAPSR</sequence>
<feature type="region of interest" description="Disordered" evidence="1">
    <location>
        <begin position="1"/>
        <end position="20"/>
    </location>
</feature>
<evidence type="ECO:0000313" key="3">
    <source>
        <dbReference type="Proteomes" id="UP001582793"/>
    </source>
</evidence>
<accession>A0ABV5CIL9</accession>